<organism evidence="1 2">
    <name type="scientific">Candidatus Syntropharchaeum caldarium</name>
    <dbReference type="NCBI Taxonomy" id="1838285"/>
    <lineage>
        <taxon>Archaea</taxon>
        <taxon>Methanobacteriati</taxon>
        <taxon>Methanobacteriota</taxon>
        <taxon>Stenosarchaea group</taxon>
        <taxon>Methanomicrobia</taxon>
        <taxon>Methanosarcinales</taxon>
        <taxon>ANME-2 cluster</taxon>
        <taxon>Candidatus Syntropharchaeum</taxon>
    </lineage>
</organism>
<evidence type="ECO:0000313" key="2">
    <source>
        <dbReference type="Proteomes" id="UP000186940"/>
    </source>
</evidence>
<reference evidence="1" key="1">
    <citation type="submission" date="2016-05" db="EMBL/GenBank/DDBJ databases">
        <title>Microbial consortia oxidize butane by reversing methanogenesis.</title>
        <authorList>
            <person name="Laso-Perez R."/>
            <person name="Richter M."/>
            <person name="Wegener G."/>
            <person name="Musat F."/>
        </authorList>
    </citation>
    <scope>NUCLEOTIDE SEQUENCE [LARGE SCALE GENOMIC DNA]</scope>
    <source>
        <strain evidence="1">BOX2</strain>
    </source>
</reference>
<protein>
    <submittedName>
        <fullName evidence="1">Uncharacterized protein</fullName>
    </submittedName>
</protein>
<dbReference type="EMBL" id="LYOS01000004">
    <property type="protein sequence ID" value="OFV67458.1"/>
    <property type="molecule type" value="Genomic_DNA"/>
</dbReference>
<name>A0A1F2P893_9EURY</name>
<evidence type="ECO:0000313" key="1">
    <source>
        <dbReference type="EMBL" id="OFV67458.1"/>
    </source>
</evidence>
<sequence>MKKIDVTEFMTEFIDDYTQSFHKYKRLSNNSKMEEKKCK</sequence>
<accession>A0A1F2P893</accession>
<dbReference type="AlphaFoldDB" id="A0A1F2P893"/>
<comment type="caution">
    <text evidence="1">The sequence shown here is derived from an EMBL/GenBank/DDBJ whole genome shotgun (WGS) entry which is preliminary data.</text>
</comment>
<dbReference type="STRING" id="1838285.SCAL_001376"/>
<dbReference type="Proteomes" id="UP000186940">
    <property type="component" value="Unassembled WGS sequence"/>
</dbReference>
<proteinExistence type="predicted"/>
<gene>
    <name evidence="1" type="ORF">SCAL_001376</name>
</gene>
<keyword evidence="2" id="KW-1185">Reference proteome</keyword>